<dbReference type="GO" id="GO:0005576">
    <property type="term" value="C:extracellular region"/>
    <property type="evidence" value="ECO:0007669"/>
    <property type="project" value="UniProtKB-SubCell"/>
</dbReference>
<dbReference type="PRINTS" id="PR01005">
    <property type="entry name" value="FLGHOOKAP1"/>
</dbReference>
<dbReference type="PATRIC" id="fig|45658.7.peg.1994"/>
<keyword evidence="6" id="KW-0975">Bacterial flagellum</keyword>
<dbReference type="Pfam" id="PF22638">
    <property type="entry name" value="FlgK_D1"/>
    <property type="match status" value="1"/>
</dbReference>
<dbReference type="InterPro" id="IPR010930">
    <property type="entry name" value="Flg_bb/hook_C_dom"/>
</dbReference>
<dbReference type="NCBIfam" id="TIGR02492">
    <property type="entry name" value="flgK_ends"/>
    <property type="match status" value="1"/>
</dbReference>
<evidence type="ECO:0000256" key="4">
    <source>
        <dbReference type="ARBA" id="ARBA00016244"/>
    </source>
</evidence>
<dbReference type="GO" id="GO:0044780">
    <property type="term" value="P:bacterial-type flagellum assembly"/>
    <property type="evidence" value="ECO:0007669"/>
    <property type="project" value="InterPro"/>
</dbReference>
<evidence type="ECO:0000313" key="12">
    <source>
        <dbReference type="Proteomes" id="UP000092528"/>
    </source>
</evidence>
<evidence type="ECO:0000256" key="5">
    <source>
        <dbReference type="ARBA" id="ARBA00022525"/>
    </source>
</evidence>
<evidence type="ECO:0000259" key="8">
    <source>
        <dbReference type="Pfam" id="PF00460"/>
    </source>
</evidence>
<feature type="domain" description="Flagellar basal body rod protein N-terminal" evidence="8">
    <location>
        <begin position="16"/>
        <end position="35"/>
    </location>
</feature>
<evidence type="ECO:0000259" key="9">
    <source>
        <dbReference type="Pfam" id="PF06429"/>
    </source>
</evidence>
<dbReference type="PANTHER" id="PTHR30033">
    <property type="entry name" value="FLAGELLAR HOOK-ASSOCIATED PROTEIN 1"/>
    <property type="match status" value="1"/>
</dbReference>
<evidence type="ECO:0000256" key="3">
    <source>
        <dbReference type="ARBA" id="ARBA00009677"/>
    </source>
</evidence>
<keyword evidence="11" id="KW-0282">Flagellum</keyword>
<feature type="compositionally biased region" description="Polar residues" evidence="7">
    <location>
        <begin position="25"/>
        <end position="47"/>
    </location>
</feature>
<evidence type="ECO:0000313" key="11">
    <source>
        <dbReference type="EMBL" id="ANU37123.1"/>
    </source>
</evidence>
<dbReference type="SUPFAM" id="SSF64518">
    <property type="entry name" value="Phase 1 flagellin"/>
    <property type="match status" value="1"/>
</dbReference>
<dbReference type="GO" id="GO:0005198">
    <property type="term" value="F:structural molecule activity"/>
    <property type="evidence" value="ECO:0007669"/>
    <property type="project" value="InterPro"/>
</dbReference>
<proteinExistence type="inferred from homology"/>
<dbReference type="AlphaFoldDB" id="A0A1C7FCE9"/>
<keyword evidence="11" id="KW-0966">Cell projection</keyword>
<dbReference type="GO" id="GO:0009424">
    <property type="term" value="C:bacterial-type flagellum hook"/>
    <property type="evidence" value="ECO:0007669"/>
    <property type="project" value="InterPro"/>
</dbReference>
<evidence type="ECO:0000256" key="7">
    <source>
        <dbReference type="SAM" id="MobiDB-lite"/>
    </source>
</evidence>
<organism evidence="11 12">
    <name type="scientific">Vibrio scophthalmi</name>
    <dbReference type="NCBI Taxonomy" id="45658"/>
    <lineage>
        <taxon>Bacteria</taxon>
        <taxon>Pseudomonadati</taxon>
        <taxon>Pseudomonadota</taxon>
        <taxon>Gammaproteobacteria</taxon>
        <taxon>Vibrionales</taxon>
        <taxon>Vibrionaceae</taxon>
        <taxon>Vibrio</taxon>
    </lineage>
</organism>
<comment type="similarity">
    <text evidence="3">Belongs to the flagella basal body rod proteins family.</text>
</comment>
<feature type="domain" description="Flagellar hook-associated protein FlgK helical" evidence="10">
    <location>
        <begin position="96"/>
        <end position="324"/>
    </location>
</feature>
<dbReference type="EMBL" id="CP016414">
    <property type="protein sequence ID" value="ANU37123.1"/>
    <property type="molecule type" value="Genomic_DNA"/>
</dbReference>
<dbReference type="Pfam" id="PF06429">
    <property type="entry name" value="Flg_bbr_C"/>
    <property type="match status" value="1"/>
</dbReference>
<dbReference type="PANTHER" id="PTHR30033:SF1">
    <property type="entry name" value="FLAGELLAR HOOK-ASSOCIATED PROTEIN 1"/>
    <property type="match status" value="1"/>
</dbReference>
<dbReference type="Proteomes" id="UP000092528">
    <property type="component" value="Chromosome 1"/>
</dbReference>
<keyword evidence="5" id="KW-0964">Secreted</keyword>
<protein>
    <recommendedName>
        <fullName evidence="4">Flagellar hook-associated protein 1</fullName>
    </recommendedName>
</protein>
<feature type="domain" description="Flagellar basal-body/hook protein C-terminal" evidence="9">
    <location>
        <begin position="585"/>
        <end position="623"/>
    </location>
</feature>
<evidence type="ECO:0000256" key="2">
    <source>
        <dbReference type="ARBA" id="ARBA00004613"/>
    </source>
</evidence>
<keyword evidence="11" id="KW-0969">Cilium</keyword>
<evidence type="ECO:0000256" key="6">
    <source>
        <dbReference type="ARBA" id="ARBA00023143"/>
    </source>
</evidence>
<keyword evidence="12" id="KW-1185">Reference proteome</keyword>
<gene>
    <name evidence="11" type="ORF">VSVS05_02018</name>
</gene>
<comment type="subcellular location">
    <subcellularLocation>
        <location evidence="1">Bacterial flagellum</location>
    </subcellularLocation>
    <subcellularLocation>
        <location evidence="2">Secreted</location>
    </subcellularLocation>
</comment>
<accession>A0A1C7FCE9</accession>
<dbReference type="RefSeq" id="WP_065545592.1">
    <property type="nucleotide sequence ID" value="NZ_CP016414.1"/>
</dbReference>
<reference evidence="11 12" key="1">
    <citation type="submission" date="2016-07" db="EMBL/GenBank/DDBJ databases">
        <title>Genome sequencing of Vibrio scophthalmi strain VS-05, an isolated from Paralichthys olivaceus.</title>
        <authorList>
            <person name="Han H.-J."/>
        </authorList>
    </citation>
    <scope>NUCLEOTIDE SEQUENCE [LARGE SCALE GENOMIC DNA]</scope>
    <source>
        <strain evidence="11 12">VS-05</strain>
    </source>
</reference>
<name>A0A1C7FCE9_9VIBR</name>
<dbReference type="STRING" id="45658.VSVS12_00982"/>
<dbReference type="InterPro" id="IPR053927">
    <property type="entry name" value="FlgK_helical"/>
</dbReference>
<dbReference type="InterPro" id="IPR002371">
    <property type="entry name" value="FlgK"/>
</dbReference>
<sequence>MASDLLGLGTQSVLTAQRQLNTTGHNISNVNTEGYSRQSVLQGTNDPRQFGGQTYGMGVHVENVRRSFDQFAVNELNISTTNYASRYDNEEDLQILSGLLSSVASQKIPENMNGWFDAVKSLADSPNDVGSRKVVLEKAWFIAQNLNDLDRDIHRQQDTANKKLELGVERVNQLGLEIRDINRLMMRNPGPHNDLMDRHEKLIGELSEYTKVTVTPRANREGFNVHIGNGHMLVSGTEASTLALVDGFPDAQQQRLAMIEGKGIKPISSKDIDGKIGAMLDMRDNKVPFLLDEIGKLAVGFSNAVNHLQTQGLDLKGQIGAEMFTDVNSAIAVKSRVVTSSNSKADLEVHIENITPLKTGEYSLQYDGSDHFITRPDGQREQVKMDGNSIHVDGLRIQINQELASGERVLIRPTRSGAGEIKLALEDVSKIAAQSYEASTTFAQGRAKFEIERTGDLKEFEVIVSPDGKQFAVTDKEGTVLLQPQEYPPKGAVEVLGTKFTLTDGALPNDKFTANLVPSEGGNGNLRKMLHLQTDKHLNNGESTVIDIYHDLNTNMGLKLSTASKLTDISRVEKESAQARVATVSGVNLDEEAANMMKFQQAYMASSRVMQAANETFDTILALR</sequence>
<dbReference type="InterPro" id="IPR001444">
    <property type="entry name" value="Flag_bb_rod_N"/>
</dbReference>
<dbReference type="GeneID" id="96872990"/>
<dbReference type="Pfam" id="PF00460">
    <property type="entry name" value="Flg_bb_rod"/>
    <property type="match status" value="1"/>
</dbReference>
<evidence type="ECO:0000259" key="10">
    <source>
        <dbReference type="Pfam" id="PF22638"/>
    </source>
</evidence>
<feature type="region of interest" description="Disordered" evidence="7">
    <location>
        <begin position="25"/>
        <end position="49"/>
    </location>
</feature>
<evidence type="ECO:0000256" key="1">
    <source>
        <dbReference type="ARBA" id="ARBA00004365"/>
    </source>
</evidence>